<name>A0AA50Q246_9GAMM</name>
<dbReference type="KEGG" id="sog:RA178_13795"/>
<gene>
    <name evidence="2" type="ORF">RA178_13795</name>
</gene>
<dbReference type="RefSeq" id="WP_263138222.1">
    <property type="nucleotide sequence ID" value="NZ_CP132914.1"/>
</dbReference>
<dbReference type="EMBL" id="CP132914">
    <property type="protein sequence ID" value="WMB71499.1"/>
    <property type="molecule type" value="Genomic_DNA"/>
</dbReference>
<evidence type="ECO:0000313" key="2">
    <source>
        <dbReference type="EMBL" id="WMB71499.1"/>
    </source>
</evidence>
<protein>
    <submittedName>
        <fullName evidence="2">Nucleotide-binding protein</fullName>
    </submittedName>
</protein>
<accession>A0AA50Q246</accession>
<dbReference type="GeneID" id="301340276"/>
<feature type="domain" description="CD-NTase-associated protein 12/Pycsar effector protein TIR" evidence="1">
    <location>
        <begin position="126"/>
        <end position="245"/>
    </location>
</feature>
<dbReference type="Proteomes" id="UP001236800">
    <property type="component" value="Chromosome"/>
</dbReference>
<dbReference type="InterPro" id="IPR014571">
    <property type="entry name" value="UCP032620"/>
</dbReference>
<dbReference type="InterPro" id="IPR019302">
    <property type="entry name" value="CAP12/PCTIR_TIR_dom"/>
</dbReference>
<reference evidence="2" key="1">
    <citation type="submission" date="2023-08" db="EMBL/GenBank/DDBJ databases">
        <title>Complete genome sequence of Shewanella oncorhynchi Z-P2, a siderophore putrebactin-producing bacterium.</title>
        <authorList>
            <person name="Zhang Y."/>
        </authorList>
    </citation>
    <scope>NUCLEOTIDE SEQUENCE</scope>
    <source>
        <strain evidence="2">Z-P2</strain>
    </source>
</reference>
<dbReference type="AlphaFoldDB" id="A0AA50Q246"/>
<organism evidence="2">
    <name type="scientific">Shewanella oncorhynchi</name>
    <dbReference type="NCBI Taxonomy" id="2726434"/>
    <lineage>
        <taxon>Bacteria</taxon>
        <taxon>Pseudomonadati</taxon>
        <taxon>Pseudomonadota</taxon>
        <taxon>Gammaproteobacteria</taxon>
        <taxon>Alteromonadales</taxon>
        <taxon>Shewanellaceae</taxon>
        <taxon>Shewanella</taxon>
    </lineage>
</organism>
<evidence type="ECO:0000259" key="1">
    <source>
        <dbReference type="Pfam" id="PF10137"/>
    </source>
</evidence>
<proteinExistence type="predicted"/>
<dbReference type="GO" id="GO:0050135">
    <property type="term" value="F:NADP+ nucleosidase activity"/>
    <property type="evidence" value="ECO:0007669"/>
    <property type="project" value="InterPro"/>
</dbReference>
<dbReference type="Pfam" id="PF10137">
    <property type="entry name" value="CAP12-PCTIR_TIR"/>
    <property type="match status" value="1"/>
</dbReference>
<sequence length="269" mass="30789">MDKQEIIDGLEKLKERLLSDVYTSFNDRGANYGARRFVTWKHVTTAFLEENMPREVKHFNALFVVYAVLLRRTESDADYFWITDGEKTYSYLDSLILDIQNDEYDFTPINKEVKQVEATPKEKSKNVFIVHGHNNEVKERTARFIQKLGFEPIILHEQASGGSTTIIEKILEYAKTTDFAIVLYTADDVGGIKNTESSGLKPRARQNVVFEHGLLIGLLGRENVVPLVADNIEIPNDISGVVYVRDDWQTAIAKEMKKAGYEIDFNKLF</sequence>
<dbReference type="PIRSF" id="PIRSF032620">
    <property type="entry name" value="UCP032620"/>
    <property type="match status" value="1"/>
</dbReference>